<gene>
    <name evidence="1" type="ORF">CITRO92_4741</name>
</gene>
<reference evidence="1 2" key="1">
    <citation type="submission" date="2016-04" db="EMBL/GenBank/DDBJ databases">
        <authorList>
            <person name="Regsiter A."/>
            <person name="William W."/>
        </authorList>
    </citation>
    <scope>NUCLEOTIDE SEQUENCE [LARGE SCALE GENOMIC DNA]</scope>
    <source>
        <strain evidence="1 2">92</strain>
    </source>
</reference>
<name>A0AAX2BQG9_CITAM</name>
<protein>
    <recommendedName>
        <fullName evidence="3">Rha family transcriptional regulator</fullName>
    </recommendedName>
</protein>
<dbReference type="AlphaFoldDB" id="A0AAX2BQG9"/>
<evidence type="ECO:0008006" key="3">
    <source>
        <dbReference type="Google" id="ProtNLM"/>
    </source>
</evidence>
<dbReference type="Gene3D" id="1.10.260.40">
    <property type="entry name" value="lambda repressor-like DNA-binding domains"/>
    <property type="match status" value="1"/>
</dbReference>
<dbReference type="Pfam" id="PF15943">
    <property type="entry name" value="YdaS_toxin"/>
    <property type="match status" value="1"/>
</dbReference>
<proteinExistence type="predicted"/>
<dbReference type="Proteomes" id="UP000245995">
    <property type="component" value="Chromosome CITRO92"/>
</dbReference>
<dbReference type="GO" id="GO:0003677">
    <property type="term" value="F:DNA binding"/>
    <property type="evidence" value="ECO:0007669"/>
    <property type="project" value="InterPro"/>
</dbReference>
<evidence type="ECO:0000313" key="2">
    <source>
        <dbReference type="Proteomes" id="UP000245995"/>
    </source>
</evidence>
<organism evidence="1 2">
    <name type="scientific">Citrobacter amalonaticus</name>
    <dbReference type="NCBI Taxonomy" id="35703"/>
    <lineage>
        <taxon>Bacteria</taxon>
        <taxon>Pseudomonadati</taxon>
        <taxon>Pseudomonadota</taxon>
        <taxon>Gammaproteobacteria</taxon>
        <taxon>Enterobacterales</taxon>
        <taxon>Enterobacteriaceae</taxon>
        <taxon>Citrobacter</taxon>
    </lineage>
</organism>
<dbReference type="EMBL" id="LT556085">
    <property type="protein sequence ID" value="SBA34247.1"/>
    <property type="molecule type" value="Genomic_DNA"/>
</dbReference>
<accession>A0AAX2BQG9</accession>
<sequence>MFVNLVEILMNGLEKAIQKAGTASNLAAKLGIKPMSVSRWKTRYKGVVPADRVLPIFNVTGVTPHELRPDLYPNPTDGLPAQEARV</sequence>
<dbReference type="InterPro" id="IPR010982">
    <property type="entry name" value="Lambda_DNA-bd_dom_sf"/>
</dbReference>
<evidence type="ECO:0000313" key="1">
    <source>
        <dbReference type="EMBL" id="SBA34247.1"/>
    </source>
</evidence>
<dbReference type="SUPFAM" id="SSF47413">
    <property type="entry name" value="lambda repressor-like DNA-binding domains"/>
    <property type="match status" value="1"/>
</dbReference>
<dbReference type="InterPro" id="IPR031856">
    <property type="entry name" value="YdaS_toxin-like"/>
</dbReference>